<evidence type="ECO:0000256" key="1">
    <source>
        <dbReference type="ARBA" id="ARBA00010617"/>
    </source>
</evidence>
<dbReference type="EC" id="1.14.-.-" evidence="3"/>
<dbReference type="SUPFAM" id="SSF48264">
    <property type="entry name" value="Cytochrome P450"/>
    <property type="match status" value="1"/>
</dbReference>
<dbReference type="GO" id="GO:0016491">
    <property type="term" value="F:oxidoreductase activity"/>
    <property type="evidence" value="ECO:0007669"/>
    <property type="project" value="UniProtKB-KW"/>
</dbReference>
<dbReference type="PRINTS" id="PR00359">
    <property type="entry name" value="BP450"/>
</dbReference>
<keyword evidence="3" id="KW-0560">Oxidoreductase</keyword>
<proteinExistence type="inferred from homology"/>
<dbReference type="RefSeq" id="WP_003983467.1">
    <property type="nucleotide sequence ID" value="NZ_CP043497.1"/>
</dbReference>
<dbReference type="SUPFAM" id="SSF53474">
    <property type="entry name" value="alpha/beta-Hydrolases"/>
    <property type="match status" value="1"/>
</dbReference>
<dbReference type="SMART" id="SM00824">
    <property type="entry name" value="PKS_TE"/>
    <property type="match status" value="1"/>
</dbReference>
<dbReference type="EMBL" id="CP094298">
    <property type="protein sequence ID" value="UNZ07994.1"/>
    <property type="molecule type" value="Genomic_DNA"/>
</dbReference>
<dbReference type="InterPro" id="IPR002397">
    <property type="entry name" value="Cyt_P450_B"/>
</dbReference>
<evidence type="ECO:0000259" key="2">
    <source>
        <dbReference type="SMART" id="SM00824"/>
    </source>
</evidence>
<comment type="similarity">
    <text evidence="1">Belongs to the cytochrome P450 family.</text>
</comment>
<dbReference type="PANTHER" id="PTHR46696:SF6">
    <property type="entry name" value="P450, PUTATIVE (EUROFUNG)-RELATED"/>
    <property type="match status" value="1"/>
</dbReference>
<dbReference type="GeneID" id="66852861"/>
<evidence type="ECO:0000313" key="4">
    <source>
        <dbReference type="Proteomes" id="UP000829494"/>
    </source>
</evidence>
<name>A0ABY3ZCW9_STRRM</name>
<gene>
    <name evidence="3" type="ORF">SRIMR7_38140</name>
</gene>
<dbReference type="InterPro" id="IPR029058">
    <property type="entry name" value="AB_hydrolase_fold"/>
</dbReference>
<dbReference type="Gene3D" id="3.40.50.1820">
    <property type="entry name" value="alpha/beta hydrolase"/>
    <property type="match status" value="1"/>
</dbReference>
<dbReference type="Gene3D" id="1.10.630.10">
    <property type="entry name" value="Cytochrome P450"/>
    <property type="match status" value="1"/>
</dbReference>
<accession>A0ABY3ZCW9</accession>
<dbReference type="Proteomes" id="UP000829494">
    <property type="component" value="Chromosome"/>
</dbReference>
<organism evidence="3 4">
    <name type="scientific">Streptomyces rimosus subsp. rimosus</name>
    <dbReference type="NCBI Taxonomy" id="132474"/>
    <lineage>
        <taxon>Bacteria</taxon>
        <taxon>Bacillati</taxon>
        <taxon>Actinomycetota</taxon>
        <taxon>Actinomycetes</taxon>
        <taxon>Kitasatosporales</taxon>
        <taxon>Streptomycetaceae</taxon>
        <taxon>Streptomyces</taxon>
    </lineage>
</organism>
<reference evidence="3 4" key="1">
    <citation type="submission" date="2022-03" db="EMBL/GenBank/DDBJ databases">
        <title>Complete genome of Streptomyces rimosus ssp. rimosus R7 (=ATCC 10970).</title>
        <authorList>
            <person name="Beganovic S."/>
            <person name="Ruckert C."/>
            <person name="Busche T."/>
            <person name="Kalinowski J."/>
            <person name="Wittmann C."/>
        </authorList>
    </citation>
    <scope>NUCLEOTIDE SEQUENCE [LARGE SCALE GENOMIC DNA]</scope>
    <source>
        <strain evidence="3 4">R7</strain>
    </source>
</reference>
<dbReference type="InterPro" id="IPR001128">
    <property type="entry name" value="Cyt_P450"/>
</dbReference>
<keyword evidence="4" id="KW-1185">Reference proteome</keyword>
<feature type="domain" description="Thioesterase TesA-like" evidence="2">
    <location>
        <begin position="34"/>
        <end position="256"/>
    </location>
</feature>
<dbReference type="Pfam" id="PF00975">
    <property type="entry name" value="Thioesterase"/>
    <property type="match status" value="1"/>
</dbReference>
<protein>
    <submittedName>
        <fullName evidence="3">Cytochrome P450 165B3</fullName>
        <ecNumber evidence="3">1.14.-.-</ecNumber>
    </submittedName>
</protein>
<dbReference type="PANTHER" id="PTHR46696">
    <property type="entry name" value="P450, PUTATIVE (EUROFUNG)-RELATED"/>
    <property type="match status" value="1"/>
</dbReference>
<dbReference type="InterPro" id="IPR020802">
    <property type="entry name" value="TesA-like"/>
</dbReference>
<dbReference type="InterPro" id="IPR001031">
    <property type="entry name" value="Thioesterase"/>
</dbReference>
<sequence length="670" mass="72429">MTGVSAREPAAGRTDASRWLLRRRVLSDPALRLICFPHAGGAATFFHGWQDRVPAGTEVGAVCYPGRQNRIAEPPLTSMDDLADQAHAALRGLLDRPLALFGHSMGAVVAYEVAVRLAERDGTAPVALLVSGHGAPYLCVAGPPPDTAADDREIAELAMAADPALRGSPQLLDLVMPVLRADHALLRAYRPVRTPRITAPIVAYRGADDPRASEDDMWSWRAMTGAAFRLRTLPGNHFYLATEEAGLVADVMDACRGGANGAAGSTATGPATASAVPLFVRRSGACPFDPAEDFARLRAERPVVRTTLPTGARAWMVTRYADARRVIADQRRFSSRAAVNGPVPPPEPPEGFPPPRPGVFYTYEPEEHGRIRRMLTPEFSAQRARVLEPRAETLADRHLDAIERAGPPADLIADFVLPVPRLLFLELLGVPLQDAGRLHHDLALLHDFHPIHEAQAGAFRRLDAYLRELVETARATPGDNVLGHLVAAHGAELSDDELAGIACQLLLAGYATIAGTLGLSLLALILDPVQAELVRDGRARPDRMAEELIRHLSVVTFGKVFQAKEDVTIADQDIAAGEYVLCHLPSANRDPALADGLDRLDVTREPTPHLALGHGAHHCLGAELARMELRVCVPRVLRRLPGLRLRVPVEELRFTPLNAAYGVESLPVAW</sequence>
<evidence type="ECO:0000313" key="3">
    <source>
        <dbReference type="EMBL" id="UNZ07994.1"/>
    </source>
</evidence>
<dbReference type="Pfam" id="PF00067">
    <property type="entry name" value="p450"/>
    <property type="match status" value="1"/>
</dbReference>
<dbReference type="InterPro" id="IPR036396">
    <property type="entry name" value="Cyt_P450_sf"/>
</dbReference>